<evidence type="ECO:0000313" key="4">
    <source>
        <dbReference type="EMBL" id="GJM63140.1"/>
    </source>
</evidence>
<dbReference type="PROSITE" id="PS00523">
    <property type="entry name" value="SULFATASE_1"/>
    <property type="match status" value="1"/>
</dbReference>
<dbReference type="PANTHER" id="PTHR43108:SF6">
    <property type="entry name" value="N-SULPHOGLUCOSAMINE SULPHOHYDROLASE"/>
    <property type="match status" value="1"/>
</dbReference>
<accession>A0AAN4W368</accession>
<dbReference type="InterPro" id="IPR002591">
    <property type="entry name" value="Phosphodiest/P_Trfase"/>
</dbReference>
<protein>
    <submittedName>
        <fullName evidence="4">Sulfatase</fullName>
    </submittedName>
</protein>
<comment type="similarity">
    <text evidence="1">Belongs to the sulfatase family.</text>
</comment>
<feature type="domain" description="N-sulphoglucosamine sulphohydrolase C-terminal" evidence="3">
    <location>
        <begin position="359"/>
        <end position="509"/>
    </location>
</feature>
<proteinExistence type="inferred from homology"/>
<dbReference type="AlphaFoldDB" id="A0AAN4W368"/>
<keyword evidence="2" id="KW-0378">Hydrolase</keyword>
<dbReference type="SUPFAM" id="SSF53649">
    <property type="entry name" value="Alkaline phosphatase-like"/>
    <property type="match status" value="1"/>
</dbReference>
<dbReference type="PROSITE" id="PS51257">
    <property type="entry name" value="PROKAR_LIPOPROTEIN"/>
    <property type="match status" value="1"/>
</dbReference>
<keyword evidence="5" id="KW-1185">Reference proteome</keyword>
<dbReference type="InterPro" id="IPR017850">
    <property type="entry name" value="Alkaline_phosphatase_core_sf"/>
</dbReference>
<gene>
    <name evidence="4" type="ORF">PEDI_36920</name>
</gene>
<evidence type="ECO:0000259" key="3">
    <source>
        <dbReference type="Pfam" id="PF16347"/>
    </source>
</evidence>
<dbReference type="InterPro" id="IPR032506">
    <property type="entry name" value="SGSH_C"/>
</dbReference>
<dbReference type="Pfam" id="PF01663">
    <property type="entry name" value="Phosphodiest"/>
    <property type="match status" value="1"/>
</dbReference>
<reference evidence="4 5" key="1">
    <citation type="submission" date="2021-12" db="EMBL/GenBank/DDBJ databases">
        <title>Genome sequencing of bacteria with rrn-lacking chromosome and rrn-plasmid.</title>
        <authorList>
            <person name="Anda M."/>
            <person name="Iwasaki W."/>
        </authorList>
    </citation>
    <scope>NUCLEOTIDE SEQUENCE [LARGE SCALE GENOMIC DNA]</scope>
    <source>
        <strain evidence="4 5">NBRC 15940</strain>
    </source>
</reference>
<dbReference type="Pfam" id="PF16347">
    <property type="entry name" value="SGSH_C"/>
    <property type="match status" value="1"/>
</dbReference>
<dbReference type="GO" id="GO:0016787">
    <property type="term" value="F:hydrolase activity"/>
    <property type="evidence" value="ECO:0007669"/>
    <property type="project" value="UniProtKB-KW"/>
</dbReference>
<dbReference type="Proteomes" id="UP001310022">
    <property type="component" value="Unassembled WGS sequence"/>
</dbReference>
<dbReference type="PANTHER" id="PTHR43108">
    <property type="entry name" value="N-ACETYLGLUCOSAMINE-6-SULFATASE FAMILY MEMBER"/>
    <property type="match status" value="1"/>
</dbReference>
<dbReference type="RefSeq" id="WP_338238345.1">
    <property type="nucleotide sequence ID" value="NZ_BQKE01000002.1"/>
</dbReference>
<dbReference type="EMBL" id="BQKE01000002">
    <property type="protein sequence ID" value="GJM63140.1"/>
    <property type="molecule type" value="Genomic_DNA"/>
</dbReference>
<evidence type="ECO:0000313" key="5">
    <source>
        <dbReference type="Proteomes" id="UP001310022"/>
    </source>
</evidence>
<organism evidence="4 5">
    <name type="scientific">Persicobacter diffluens</name>
    <dbReference type="NCBI Taxonomy" id="981"/>
    <lineage>
        <taxon>Bacteria</taxon>
        <taxon>Pseudomonadati</taxon>
        <taxon>Bacteroidota</taxon>
        <taxon>Cytophagia</taxon>
        <taxon>Cytophagales</taxon>
        <taxon>Persicobacteraceae</taxon>
        <taxon>Persicobacter</taxon>
    </lineage>
</organism>
<dbReference type="Gene3D" id="3.40.720.10">
    <property type="entry name" value="Alkaline Phosphatase, subunit A"/>
    <property type="match status" value="2"/>
</dbReference>
<evidence type="ECO:0000256" key="1">
    <source>
        <dbReference type="ARBA" id="ARBA00008779"/>
    </source>
</evidence>
<comment type="caution">
    <text evidence="4">The sequence shown here is derived from an EMBL/GenBank/DDBJ whole genome shotgun (WGS) entry which is preliminary data.</text>
</comment>
<dbReference type="InterPro" id="IPR024607">
    <property type="entry name" value="Sulfatase_CS"/>
</dbReference>
<evidence type="ECO:0000256" key="2">
    <source>
        <dbReference type="ARBA" id="ARBA00022801"/>
    </source>
</evidence>
<name>A0AAN4W368_9BACT</name>
<sequence length="526" mass="61271">MVFNFRHFCFLALGLSLFSCGKGKLSSTPQRPNILLMISDDHAVQAISAYGRPISKLAPTPNIDRLAEEGVLFTQNFCANSICGPSRATILTGKHSHMNGFVKNDRTKFNGHQPTIANILQEEGYQTAVIGKWHLNTLPVGFDHYEILNDQGEYNNPDFMTKDTTIQRMGYVTDIITSLTKKWLGDREEKKPFFLMMNHKAPHRNWVPAERHYRTFEQTTFPVPSTYFDAYEGREAAGQQKMNIYRDAYEGHDLKMVAGVGSDSLLYDPWPHVFMERMTPEEQEKFLAAYRERNDDFYTTPRTEKEKAEWKLQRYLQDYLACVKSVDESVGEVLNYLEAEGLMENTIVIYTSDQGFFLGEHGWFDKRWMYEESFRMPLLMKSPFDKKQGMVVDQLTQNIDFAPTLLEMTGVDIPDEMQGKSFLGLLDGTSQDWRKSLYYHFYEFPGFHSVRAHHGVRTDRYKLMHFKVEDRWEMFDLEQDPEEIHNIYGDPAFAEVQQMMHQEFEKLKKEYQVPEEAQSKNKSSKS</sequence>
<dbReference type="PROSITE" id="PS00149">
    <property type="entry name" value="SULFATASE_2"/>
    <property type="match status" value="1"/>
</dbReference>
<dbReference type="CDD" id="cd16031">
    <property type="entry name" value="G6S_like"/>
    <property type="match status" value="1"/>
</dbReference>